<evidence type="ECO:0000313" key="3">
    <source>
        <dbReference type="Proteomes" id="UP000779809"/>
    </source>
</evidence>
<protein>
    <submittedName>
        <fullName evidence="2">Uncharacterized protein</fullName>
    </submittedName>
</protein>
<reference evidence="2" key="1">
    <citation type="submission" date="2020-07" db="EMBL/GenBank/DDBJ databases">
        <title>Huge and variable diversity of episymbiotic CPR bacteria and DPANN archaea in groundwater ecosystems.</title>
        <authorList>
            <person name="He C.Y."/>
            <person name="Keren R."/>
            <person name="Whittaker M."/>
            <person name="Farag I.F."/>
            <person name="Doudna J."/>
            <person name="Cate J.H.D."/>
            <person name="Banfield J.F."/>
        </authorList>
    </citation>
    <scope>NUCLEOTIDE SEQUENCE</scope>
    <source>
        <strain evidence="2">NC_groundwater_580_Pr5_B-0.1um_64_19</strain>
    </source>
</reference>
<proteinExistence type="predicted"/>
<accession>A0A932EPB3</accession>
<organism evidence="2 3">
    <name type="scientific">Candidatus Korobacter versatilis</name>
    <dbReference type="NCBI Taxonomy" id="658062"/>
    <lineage>
        <taxon>Bacteria</taxon>
        <taxon>Pseudomonadati</taxon>
        <taxon>Acidobacteriota</taxon>
        <taxon>Terriglobia</taxon>
        <taxon>Terriglobales</taxon>
        <taxon>Candidatus Korobacteraceae</taxon>
        <taxon>Candidatus Korobacter</taxon>
    </lineage>
</organism>
<sequence length="155" mass="17259">MGERRSKGKSHWAWWVVGILLVLVVVLIAIPNLLHRHLMESRAESPSVSSMRAICTANVSYEYGHPKQGYARTLADLGPKDGNYLDARLATGEKAGYRFEYTAKPGANGLIEQYRVTARPERHGKTGQVSLYMDENCEIRSTTEDRAPTAADPKL</sequence>
<keyword evidence="1" id="KW-0812">Transmembrane</keyword>
<feature type="transmembrane region" description="Helical" evidence="1">
    <location>
        <begin position="12"/>
        <end position="34"/>
    </location>
</feature>
<evidence type="ECO:0000256" key="1">
    <source>
        <dbReference type="SAM" id="Phobius"/>
    </source>
</evidence>
<dbReference type="AlphaFoldDB" id="A0A932EPB3"/>
<evidence type="ECO:0000313" key="2">
    <source>
        <dbReference type="EMBL" id="MBI2678645.1"/>
    </source>
</evidence>
<dbReference type="Proteomes" id="UP000779809">
    <property type="component" value="Unassembled WGS sequence"/>
</dbReference>
<comment type="caution">
    <text evidence="2">The sequence shown here is derived from an EMBL/GenBank/DDBJ whole genome shotgun (WGS) entry which is preliminary data.</text>
</comment>
<dbReference type="EMBL" id="JACPNR010000009">
    <property type="protein sequence ID" value="MBI2678645.1"/>
    <property type="molecule type" value="Genomic_DNA"/>
</dbReference>
<keyword evidence="1" id="KW-0472">Membrane</keyword>
<name>A0A932EPB3_9BACT</name>
<gene>
    <name evidence="2" type="ORF">HYX28_07665</name>
</gene>
<keyword evidence="1" id="KW-1133">Transmembrane helix</keyword>